<dbReference type="SUPFAM" id="SSF52467">
    <property type="entry name" value="DHS-like NAD/FAD-binding domain"/>
    <property type="match status" value="1"/>
</dbReference>
<dbReference type="InterPro" id="IPR012000">
    <property type="entry name" value="Thiamin_PyroP_enz_cen_dom"/>
</dbReference>
<gene>
    <name evidence="14" type="ORF">D8S82_12295</name>
</gene>
<dbReference type="GO" id="GO:0000287">
    <property type="term" value="F:magnesium ion binding"/>
    <property type="evidence" value="ECO:0007669"/>
    <property type="project" value="InterPro"/>
</dbReference>
<dbReference type="CDD" id="cd07035">
    <property type="entry name" value="TPP_PYR_POX_like"/>
    <property type="match status" value="1"/>
</dbReference>
<keyword evidence="5" id="KW-0285">Flavoprotein</keyword>
<dbReference type="SUPFAM" id="SSF52518">
    <property type="entry name" value="Thiamin diphosphate-binding fold (THDP-binding)"/>
    <property type="match status" value="2"/>
</dbReference>
<dbReference type="InterPro" id="IPR012001">
    <property type="entry name" value="Thiamin_PyroP_enz_TPP-bd_dom"/>
</dbReference>
<evidence type="ECO:0000259" key="11">
    <source>
        <dbReference type="Pfam" id="PF00205"/>
    </source>
</evidence>
<dbReference type="GO" id="GO:0030976">
    <property type="term" value="F:thiamine pyrophosphate binding"/>
    <property type="evidence" value="ECO:0007669"/>
    <property type="project" value="InterPro"/>
</dbReference>
<evidence type="ECO:0000256" key="5">
    <source>
        <dbReference type="ARBA" id="ARBA00022630"/>
    </source>
</evidence>
<dbReference type="AlphaFoldDB" id="A0A544W2D8"/>
<evidence type="ECO:0000256" key="10">
    <source>
        <dbReference type="RuleBase" id="RU362132"/>
    </source>
</evidence>
<reference evidence="14 15" key="1">
    <citation type="submission" date="2018-10" db="EMBL/GenBank/DDBJ databases">
        <title>Draft genome of Mycobacterium hodleri strain B.</title>
        <authorList>
            <person name="Amande T.J."/>
            <person name="Mcgenity T.J."/>
        </authorList>
    </citation>
    <scope>NUCLEOTIDE SEQUENCE [LARGE SCALE GENOMIC DNA]</scope>
    <source>
        <strain evidence="14 15">B</strain>
    </source>
</reference>
<dbReference type="Proteomes" id="UP000315759">
    <property type="component" value="Unassembled WGS sequence"/>
</dbReference>
<dbReference type="InterPro" id="IPR011766">
    <property type="entry name" value="TPP_enzyme_TPP-bd"/>
</dbReference>
<feature type="domain" description="Thiamine pyrophosphate enzyme TPP-binding" evidence="12">
    <location>
        <begin position="392"/>
        <end position="528"/>
    </location>
</feature>
<dbReference type="GO" id="GO:0005948">
    <property type="term" value="C:acetolactate synthase complex"/>
    <property type="evidence" value="ECO:0007669"/>
    <property type="project" value="TreeGrafter"/>
</dbReference>
<keyword evidence="6" id="KW-0274">FAD</keyword>
<keyword evidence="7 10" id="KW-0786">Thiamine pyrophosphate</keyword>
<evidence type="ECO:0000256" key="3">
    <source>
        <dbReference type="ARBA" id="ARBA00007812"/>
    </source>
</evidence>
<evidence type="ECO:0000313" key="14">
    <source>
        <dbReference type="EMBL" id="TQR86409.1"/>
    </source>
</evidence>
<dbReference type="Pfam" id="PF02776">
    <property type="entry name" value="TPP_enzyme_N"/>
    <property type="match status" value="1"/>
</dbReference>
<dbReference type="GO" id="GO:0009097">
    <property type="term" value="P:isoleucine biosynthetic process"/>
    <property type="evidence" value="ECO:0007669"/>
    <property type="project" value="UniProtKB-UniPathway"/>
</dbReference>
<evidence type="ECO:0000259" key="12">
    <source>
        <dbReference type="Pfam" id="PF02775"/>
    </source>
</evidence>
<dbReference type="UniPathway" id="UPA00049">
    <property type="reaction ID" value="UER00059"/>
</dbReference>
<dbReference type="InterPro" id="IPR029035">
    <property type="entry name" value="DHS-like_NAD/FAD-binding_dom"/>
</dbReference>
<dbReference type="Pfam" id="PF02775">
    <property type="entry name" value="TPP_enzyme_C"/>
    <property type="match status" value="1"/>
</dbReference>
<dbReference type="InterPro" id="IPR029061">
    <property type="entry name" value="THDP-binding"/>
</dbReference>
<keyword evidence="8" id="KW-0100">Branched-chain amino acid biosynthesis</keyword>
<dbReference type="CDD" id="cd00568">
    <property type="entry name" value="TPP_enzymes"/>
    <property type="match status" value="1"/>
</dbReference>
<organism evidence="14 15">
    <name type="scientific">Mycolicibacterium hodleri</name>
    <dbReference type="NCBI Taxonomy" id="49897"/>
    <lineage>
        <taxon>Bacteria</taxon>
        <taxon>Bacillati</taxon>
        <taxon>Actinomycetota</taxon>
        <taxon>Actinomycetes</taxon>
        <taxon>Mycobacteriales</taxon>
        <taxon>Mycobacteriaceae</taxon>
        <taxon>Mycolicibacterium</taxon>
    </lineage>
</organism>
<dbReference type="EMBL" id="VIFX01000013">
    <property type="protein sequence ID" value="TQR86409.1"/>
    <property type="molecule type" value="Genomic_DNA"/>
</dbReference>
<sequence length="546" mass="56558">MGERSDGARNGGDVVVETLTALGVSHVFGIPGQNALGLFDAIRRSDLTFVSSRVENNSAFGADGYARATGEVGVLFLSTGPGALTALGALQEAYATGVPLLVITSQVPRSGLGLRRGMLHQLDDQQRSAVNVTKSTAVASHSAQLPSLLADAWSLAQSAPAGPTWVEIPQDVLLEPTDTPPVTSVVTAVADRAPREELVDAAAELLSAARRPVILAGGGVRRSRRGSEALVALAERLDAPVVSTVGGKGAIRFDHPLSAGSWIEDRHTTALLEDADVLLAVGTAMGEVTSNYFTFAPKGRLIHVDAESRVLEANHPALAIHADAGLALAAIATRVVSRDAGDGAGIAAGLRHAVEDRLAAQDVKTELALMRDLRAAIPAAAQTFWDMTIAAYWAWSAWDPQDGEFHSGQGAGGLGFAFPAAVAAAIGTGQRTFAVSGDGGAMYSIAELATARQHDADVTWLIVDDGGYGILREYMADAFGQATATELARPDFVALAASFGIPAHLATLDTVGEVIAGTFSTRGPAVVVLPARLHMFAPTHHTSATT</sequence>
<feature type="domain" description="Thiamine pyrophosphate enzyme N-terminal TPP-binding" evidence="13">
    <location>
        <begin position="10"/>
        <end position="126"/>
    </location>
</feature>
<evidence type="ECO:0000256" key="8">
    <source>
        <dbReference type="ARBA" id="ARBA00023304"/>
    </source>
</evidence>
<dbReference type="UniPathway" id="UPA00047">
    <property type="reaction ID" value="UER00055"/>
</dbReference>
<evidence type="ECO:0000313" key="15">
    <source>
        <dbReference type="Proteomes" id="UP000315759"/>
    </source>
</evidence>
<dbReference type="Gene3D" id="3.40.50.970">
    <property type="match status" value="2"/>
</dbReference>
<dbReference type="InterPro" id="IPR045229">
    <property type="entry name" value="TPP_enz"/>
</dbReference>
<accession>A0A544W2D8</accession>
<dbReference type="GO" id="GO:0050660">
    <property type="term" value="F:flavin adenine dinucleotide binding"/>
    <property type="evidence" value="ECO:0007669"/>
    <property type="project" value="TreeGrafter"/>
</dbReference>
<evidence type="ECO:0000256" key="1">
    <source>
        <dbReference type="ARBA" id="ARBA00004974"/>
    </source>
</evidence>
<protein>
    <recommendedName>
        <fullName evidence="4">acetolactate synthase</fullName>
        <ecNumber evidence="4">2.2.1.6</ecNumber>
    </recommendedName>
</protein>
<keyword evidence="8" id="KW-0028">Amino-acid biosynthesis</keyword>
<feature type="domain" description="Thiamine pyrophosphate enzyme central" evidence="11">
    <location>
        <begin position="199"/>
        <end position="331"/>
    </location>
</feature>
<evidence type="ECO:0000256" key="2">
    <source>
        <dbReference type="ARBA" id="ARBA00005025"/>
    </source>
</evidence>
<name>A0A544W2D8_9MYCO</name>
<dbReference type="GO" id="GO:0003984">
    <property type="term" value="F:acetolactate synthase activity"/>
    <property type="evidence" value="ECO:0007669"/>
    <property type="project" value="UniProtKB-EC"/>
</dbReference>
<comment type="catalytic activity">
    <reaction evidence="9">
        <text>2 pyruvate + H(+) = (2S)-2-acetolactate + CO2</text>
        <dbReference type="Rhea" id="RHEA:25249"/>
        <dbReference type="ChEBI" id="CHEBI:15361"/>
        <dbReference type="ChEBI" id="CHEBI:15378"/>
        <dbReference type="ChEBI" id="CHEBI:16526"/>
        <dbReference type="ChEBI" id="CHEBI:58476"/>
        <dbReference type="EC" id="2.2.1.6"/>
    </reaction>
</comment>
<evidence type="ECO:0000256" key="6">
    <source>
        <dbReference type="ARBA" id="ARBA00022827"/>
    </source>
</evidence>
<dbReference type="GO" id="GO:0009099">
    <property type="term" value="P:L-valine biosynthetic process"/>
    <property type="evidence" value="ECO:0007669"/>
    <property type="project" value="UniProtKB-UniPathway"/>
</dbReference>
<comment type="caution">
    <text evidence="14">The sequence shown here is derived from an EMBL/GenBank/DDBJ whole genome shotgun (WGS) entry which is preliminary data.</text>
</comment>
<comment type="similarity">
    <text evidence="3 10">Belongs to the TPP enzyme family.</text>
</comment>
<proteinExistence type="inferred from homology"/>
<dbReference type="PANTHER" id="PTHR18968:SF167">
    <property type="entry name" value="ACETOLACTATE SYNTHASE LARGE SUBUNIT ILVB2-RELATED"/>
    <property type="match status" value="1"/>
</dbReference>
<evidence type="ECO:0000256" key="9">
    <source>
        <dbReference type="ARBA" id="ARBA00048670"/>
    </source>
</evidence>
<dbReference type="Gene3D" id="3.40.50.1220">
    <property type="entry name" value="TPP-binding domain"/>
    <property type="match status" value="1"/>
</dbReference>
<keyword evidence="15" id="KW-1185">Reference proteome</keyword>
<evidence type="ECO:0000259" key="13">
    <source>
        <dbReference type="Pfam" id="PF02776"/>
    </source>
</evidence>
<comment type="pathway">
    <text evidence="2">Amino-acid biosynthesis; L-valine biosynthesis; L-valine from pyruvate: step 1/4.</text>
</comment>
<dbReference type="PANTHER" id="PTHR18968">
    <property type="entry name" value="THIAMINE PYROPHOSPHATE ENZYMES"/>
    <property type="match status" value="1"/>
</dbReference>
<comment type="pathway">
    <text evidence="1">Amino-acid biosynthesis; L-isoleucine biosynthesis; L-isoleucine from 2-oxobutanoate: step 1/4.</text>
</comment>
<evidence type="ECO:0000256" key="4">
    <source>
        <dbReference type="ARBA" id="ARBA00013145"/>
    </source>
</evidence>
<evidence type="ECO:0000256" key="7">
    <source>
        <dbReference type="ARBA" id="ARBA00023052"/>
    </source>
</evidence>
<dbReference type="EC" id="2.2.1.6" evidence="4"/>
<dbReference type="Pfam" id="PF00205">
    <property type="entry name" value="TPP_enzyme_M"/>
    <property type="match status" value="1"/>
</dbReference>